<dbReference type="PROSITE" id="PS50995">
    <property type="entry name" value="HTH_MARR_2"/>
    <property type="match status" value="1"/>
</dbReference>
<dbReference type="Proteomes" id="UP001203069">
    <property type="component" value="Unassembled WGS sequence"/>
</dbReference>
<dbReference type="PANTHER" id="PTHR33164:SF57">
    <property type="entry name" value="MARR-FAMILY TRANSCRIPTIONAL REGULATOR"/>
    <property type="match status" value="1"/>
</dbReference>
<dbReference type="InterPro" id="IPR023187">
    <property type="entry name" value="Tscrpt_reg_MarR-type_CS"/>
</dbReference>
<keyword evidence="3" id="KW-0804">Transcription</keyword>
<dbReference type="InterPro" id="IPR036388">
    <property type="entry name" value="WH-like_DNA-bd_sf"/>
</dbReference>
<dbReference type="SUPFAM" id="SSF46785">
    <property type="entry name" value="Winged helix' DNA-binding domain"/>
    <property type="match status" value="1"/>
</dbReference>
<dbReference type="SMART" id="SM00347">
    <property type="entry name" value="HTH_MARR"/>
    <property type="match status" value="1"/>
</dbReference>
<dbReference type="InterPro" id="IPR036390">
    <property type="entry name" value="WH_DNA-bd_sf"/>
</dbReference>
<proteinExistence type="predicted"/>
<feature type="domain" description="HTH marR-type" evidence="4">
    <location>
        <begin position="14"/>
        <end position="157"/>
    </location>
</feature>
<keyword evidence="6" id="KW-1185">Reference proteome</keyword>
<dbReference type="InterPro" id="IPR000835">
    <property type="entry name" value="HTH_MarR-typ"/>
</dbReference>
<dbReference type="Pfam" id="PF12802">
    <property type="entry name" value="MarR_2"/>
    <property type="match status" value="1"/>
</dbReference>
<accession>A0ABT0MYW5</accession>
<evidence type="ECO:0000313" key="6">
    <source>
        <dbReference type="Proteomes" id="UP001203069"/>
    </source>
</evidence>
<keyword evidence="1" id="KW-0805">Transcription regulation</keyword>
<evidence type="ECO:0000313" key="5">
    <source>
        <dbReference type="EMBL" id="MCL2895045.1"/>
    </source>
</evidence>
<evidence type="ECO:0000256" key="2">
    <source>
        <dbReference type="ARBA" id="ARBA00023125"/>
    </source>
</evidence>
<dbReference type="Gene3D" id="1.10.10.10">
    <property type="entry name" value="Winged helix-like DNA-binding domain superfamily/Winged helix DNA-binding domain"/>
    <property type="match status" value="1"/>
</dbReference>
<gene>
    <name evidence="5" type="ORF">MFP26_20465</name>
</gene>
<dbReference type="PROSITE" id="PS01117">
    <property type="entry name" value="HTH_MARR_1"/>
    <property type="match status" value="1"/>
</dbReference>
<name>A0ABT0MYW5_9GAMM</name>
<dbReference type="EMBL" id="JAKPBZ010000115">
    <property type="protein sequence ID" value="MCL2895045.1"/>
    <property type="molecule type" value="Genomic_DNA"/>
</dbReference>
<protein>
    <submittedName>
        <fullName evidence="5">MarR family transcriptional regulator</fullName>
    </submittedName>
</protein>
<evidence type="ECO:0000259" key="4">
    <source>
        <dbReference type="PROSITE" id="PS50995"/>
    </source>
</evidence>
<comment type="caution">
    <text evidence="5">The sequence shown here is derived from an EMBL/GenBank/DDBJ whole genome shotgun (WGS) entry which is preliminary data.</text>
</comment>
<reference evidence="5 6" key="1">
    <citation type="submission" date="2022-02" db="EMBL/GenBank/DDBJ databases">
        <title>Description of Brenneria tiliae sp. nov. isolated from symptomatic Tilia x moltkei and Tilia x europaea trees in the UK.</title>
        <authorList>
            <person name="Kile H."/>
        </authorList>
    </citation>
    <scope>NUCLEOTIDE SEQUENCE [LARGE SCALE GENOMIC DNA]</scope>
    <source>
        <strain evidence="5 6">MC1SB4.1</strain>
    </source>
</reference>
<evidence type="ECO:0000256" key="3">
    <source>
        <dbReference type="ARBA" id="ARBA00023163"/>
    </source>
</evidence>
<keyword evidence="2" id="KW-0238">DNA-binding</keyword>
<organism evidence="5 6">
    <name type="scientific">Brenneria tiliae</name>
    <dbReference type="NCBI Taxonomy" id="2914984"/>
    <lineage>
        <taxon>Bacteria</taxon>
        <taxon>Pseudomonadati</taxon>
        <taxon>Pseudomonadota</taxon>
        <taxon>Gammaproteobacteria</taxon>
        <taxon>Enterobacterales</taxon>
        <taxon>Pectobacteriaceae</taxon>
        <taxon>Brenneria</taxon>
    </lineage>
</organism>
<sequence>MTDKTQSKTNLPASEDVLDECTRLAWMLDHLHGLAAAPVFQRMATTLRDGEMSFSQLNALYRLYRNGPQTIADMARGAAISHNAASRMVEGLVQGGLVERHESQSDRRQKRVELTAAGAERLRDLQIFTVDTYAQLLTPVPACVLRRLFEALEEVSAYLPVNPMFAASLENAVNPSDKKRKDQ</sequence>
<evidence type="ECO:0000256" key="1">
    <source>
        <dbReference type="ARBA" id="ARBA00023015"/>
    </source>
</evidence>
<dbReference type="PANTHER" id="PTHR33164">
    <property type="entry name" value="TRANSCRIPTIONAL REGULATOR, MARR FAMILY"/>
    <property type="match status" value="1"/>
</dbReference>
<dbReference type="InterPro" id="IPR039422">
    <property type="entry name" value="MarR/SlyA-like"/>
</dbReference>
<dbReference type="RefSeq" id="WP_249246081.1">
    <property type="nucleotide sequence ID" value="NZ_JAKPBZ010000115.1"/>
</dbReference>